<dbReference type="InterPro" id="IPR010982">
    <property type="entry name" value="Lambda_DNA-bd_dom_sf"/>
</dbReference>
<organism evidence="3 4">
    <name type="scientific">Mesorhizobium metallidurans STM 2683</name>
    <dbReference type="NCBI Taxonomy" id="1297569"/>
    <lineage>
        <taxon>Bacteria</taxon>
        <taxon>Pseudomonadati</taxon>
        <taxon>Pseudomonadota</taxon>
        <taxon>Alphaproteobacteria</taxon>
        <taxon>Hyphomicrobiales</taxon>
        <taxon>Phyllobacteriaceae</taxon>
        <taxon>Mesorhizobium</taxon>
    </lineage>
</organism>
<comment type="caution">
    <text evidence="3">The sequence shown here is derived from an EMBL/GenBank/DDBJ whole genome shotgun (WGS) entry which is preliminary data.</text>
</comment>
<gene>
    <name evidence="3" type="ORF">MESS2_610016</name>
</gene>
<name>M5EU82_9HYPH</name>
<dbReference type="InterPro" id="IPR013096">
    <property type="entry name" value="Cupin_2"/>
</dbReference>
<dbReference type="CDD" id="cd00093">
    <property type="entry name" value="HTH_XRE"/>
    <property type="match status" value="1"/>
</dbReference>
<dbReference type="PANTHER" id="PTHR46797:SF2">
    <property type="entry name" value="TRANSCRIPTIONAL REGULATOR"/>
    <property type="match status" value="1"/>
</dbReference>
<dbReference type="GO" id="GO:0003700">
    <property type="term" value="F:DNA-binding transcription factor activity"/>
    <property type="evidence" value="ECO:0007669"/>
    <property type="project" value="TreeGrafter"/>
</dbReference>
<dbReference type="AlphaFoldDB" id="M5EU82"/>
<dbReference type="InterPro" id="IPR014710">
    <property type="entry name" value="RmlC-like_jellyroll"/>
</dbReference>
<dbReference type="InterPro" id="IPR050807">
    <property type="entry name" value="TransReg_Diox_bact_type"/>
</dbReference>
<dbReference type="STRING" id="1297569.MESS2_610016"/>
<dbReference type="PANTHER" id="PTHR46797">
    <property type="entry name" value="HTH-TYPE TRANSCRIPTIONAL REGULATOR"/>
    <property type="match status" value="1"/>
</dbReference>
<dbReference type="eggNOG" id="COG1396">
    <property type="taxonomic scope" value="Bacteria"/>
</dbReference>
<dbReference type="SUPFAM" id="SSF51182">
    <property type="entry name" value="RmlC-like cupins"/>
    <property type="match status" value="1"/>
</dbReference>
<dbReference type="InterPro" id="IPR011051">
    <property type="entry name" value="RmlC_Cupin_sf"/>
</dbReference>
<dbReference type="SMART" id="SM00530">
    <property type="entry name" value="HTH_XRE"/>
    <property type="match status" value="1"/>
</dbReference>
<keyword evidence="1" id="KW-0238">DNA-binding</keyword>
<dbReference type="PROSITE" id="PS50943">
    <property type="entry name" value="HTH_CROC1"/>
    <property type="match status" value="1"/>
</dbReference>
<dbReference type="Pfam" id="PF07883">
    <property type="entry name" value="Cupin_2"/>
    <property type="match status" value="1"/>
</dbReference>
<keyword evidence="4" id="KW-1185">Reference proteome</keyword>
<dbReference type="RefSeq" id="WP_008876471.1">
    <property type="nucleotide sequence ID" value="NZ_CAUM01000130.1"/>
</dbReference>
<dbReference type="EMBL" id="CAUM01000130">
    <property type="protein sequence ID" value="CCV07585.1"/>
    <property type="molecule type" value="Genomic_DNA"/>
</dbReference>
<dbReference type="Gene3D" id="1.10.260.40">
    <property type="entry name" value="lambda repressor-like DNA-binding domains"/>
    <property type="match status" value="1"/>
</dbReference>
<sequence length="213" mass="23310">MKFATHFSPRAVFTENLALPSTAIRPEQETAERLLAGDIRALRKARGLTLAEIGLRLGRSVGWVSQVERGLSMPSLSDLRAFAELFGVPVSLFFSHDVPVESERGVVVRAGSRRSLGTSESGLVEELLSPDLGGSFEMLRSVFAPGAELKTEARRPTEEAGYVASGTFEIEIAGVWHRLGEGDSFRFDGKPFRWRNPGVQPAVVIWVISPPVY</sequence>
<dbReference type="GO" id="GO:0003677">
    <property type="term" value="F:DNA binding"/>
    <property type="evidence" value="ECO:0007669"/>
    <property type="project" value="UniProtKB-KW"/>
</dbReference>
<evidence type="ECO:0000313" key="3">
    <source>
        <dbReference type="EMBL" id="CCV07585.1"/>
    </source>
</evidence>
<accession>M5EU82</accession>
<dbReference type="Gene3D" id="2.60.120.10">
    <property type="entry name" value="Jelly Rolls"/>
    <property type="match status" value="1"/>
</dbReference>
<dbReference type="SUPFAM" id="SSF47413">
    <property type="entry name" value="lambda repressor-like DNA-binding domains"/>
    <property type="match status" value="1"/>
</dbReference>
<proteinExistence type="predicted"/>
<reference evidence="3 4" key="1">
    <citation type="submission" date="2013-02" db="EMBL/GenBank/DDBJ databases">
        <authorList>
            <person name="Genoscope - CEA"/>
        </authorList>
    </citation>
    <scope>NUCLEOTIDE SEQUENCE [LARGE SCALE GENOMIC DNA]</scope>
    <source>
        <strain evidence="3 4">STM 2683</strain>
    </source>
</reference>
<dbReference type="GO" id="GO:0005829">
    <property type="term" value="C:cytosol"/>
    <property type="evidence" value="ECO:0007669"/>
    <property type="project" value="TreeGrafter"/>
</dbReference>
<dbReference type="CDD" id="cd02209">
    <property type="entry name" value="cupin_XRE_C"/>
    <property type="match status" value="1"/>
</dbReference>
<evidence type="ECO:0000256" key="1">
    <source>
        <dbReference type="ARBA" id="ARBA00023125"/>
    </source>
</evidence>
<evidence type="ECO:0000259" key="2">
    <source>
        <dbReference type="PROSITE" id="PS50943"/>
    </source>
</evidence>
<feature type="domain" description="HTH cro/C1-type" evidence="2">
    <location>
        <begin position="39"/>
        <end position="93"/>
    </location>
</feature>
<evidence type="ECO:0000313" key="4">
    <source>
        <dbReference type="Proteomes" id="UP000012062"/>
    </source>
</evidence>
<dbReference type="InterPro" id="IPR001387">
    <property type="entry name" value="Cro/C1-type_HTH"/>
</dbReference>
<dbReference type="Proteomes" id="UP000012062">
    <property type="component" value="Unassembled WGS sequence"/>
</dbReference>
<protein>
    <submittedName>
        <fullName evidence="3">Transcriptional regulator, XRE family</fullName>
    </submittedName>
</protein>
<dbReference type="Pfam" id="PF13560">
    <property type="entry name" value="HTH_31"/>
    <property type="match status" value="1"/>
</dbReference>